<sequence length="104" mass="11934">MKASLYLSPNLFFQDLKTSGLSDIVEVDHQSLNKWLIYRRNLRSDLRKRFRSEYLGALIQRSERKRTSNVSVGDVVLIGSDLTSTGQLLRSIQRLLSLPPGDHF</sequence>
<proteinExistence type="predicted"/>
<protein>
    <recommendedName>
        <fullName evidence="3">DUF5641 domain-containing protein</fullName>
    </recommendedName>
</protein>
<dbReference type="Proteomes" id="UP000827092">
    <property type="component" value="Unassembled WGS sequence"/>
</dbReference>
<keyword evidence="2" id="KW-1185">Reference proteome</keyword>
<dbReference type="EMBL" id="JAFNEN010000559">
    <property type="protein sequence ID" value="KAG8180613.1"/>
    <property type="molecule type" value="Genomic_DNA"/>
</dbReference>
<name>A0AAV6U9V2_9ARAC</name>
<evidence type="ECO:0000313" key="2">
    <source>
        <dbReference type="Proteomes" id="UP000827092"/>
    </source>
</evidence>
<comment type="caution">
    <text evidence="1">The sequence shown here is derived from an EMBL/GenBank/DDBJ whole genome shotgun (WGS) entry which is preliminary data.</text>
</comment>
<gene>
    <name evidence="1" type="ORF">JTE90_018231</name>
</gene>
<evidence type="ECO:0000313" key="1">
    <source>
        <dbReference type="EMBL" id="KAG8180613.1"/>
    </source>
</evidence>
<dbReference type="AlphaFoldDB" id="A0AAV6U9V2"/>
<accession>A0AAV6U9V2</accession>
<organism evidence="1 2">
    <name type="scientific">Oedothorax gibbosus</name>
    <dbReference type="NCBI Taxonomy" id="931172"/>
    <lineage>
        <taxon>Eukaryota</taxon>
        <taxon>Metazoa</taxon>
        <taxon>Ecdysozoa</taxon>
        <taxon>Arthropoda</taxon>
        <taxon>Chelicerata</taxon>
        <taxon>Arachnida</taxon>
        <taxon>Araneae</taxon>
        <taxon>Araneomorphae</taxon>
        <taxon>Entelegynae</taxon>
        <taxon>Araneoidea</taxon>
        <taxon>Linyphiidae</taxon>
        <taxon>Erigoninae</taxon>
        <taxon>Oedothorax</taxon>
    </lineage>
</organism>
<evidence type="ECO:0008006" key="3">
    <source>
        <dbReference type="Google" id="ProtNLM"/>
    </source>
</evidence>
<reference evidence="1 2" key="1">
    <citation type="journal article" date="2022" name="Nat. Ecol. Evol.">
        <title>A masculinizing supergene underlies an exaggerated male reproductive morph in a spider.</title>
        <authorList>
            <person name="Hendrickx F."/>
            <person name="De Corte Z."/>
            <person name="Sonet G."/>
            <person name="Van Belleghem S.M."/>
            <person name="Kostlbacher S."/>
            <person name="Vangestel C."/>
        </authorList>
    </citation>
    <scope>NUCLEOTIDE SEQUENCE [LARGE SCALE GENOMIC DNA]</scope>
    <source>
        <strain evidence="1">W744_W776</strain>
    </source>
</reference>